<evidence type="ECO:0000256" key="12">
    <source>
        <dbReference type="ARBA" id="ARBA00023012"/>
    </source>
</evidence>
<keyword evidence="6" id="KW-0808">Transferase</keyword>
<evidence type="ECO:0000256" key="3">
    <source>
        <dbReference type="ARBA" id="ARBA00012438"/>
    </source>
</evidence>
<dbReference type="Gene3D" id="1.10.287.130">
    <property type="match status" value="1"/>
</dbReference>
<organism evidence="17 18">
    <name type="scientific">Catenulispora subtropica</name>
    <dbReference type="NCBI Taxonomy" id="450798"/>
    <lineage>
        <taxon>Bacteria</taxon>
        <taxon>Bacillati</taxon>
        <taxon>Actinomycetota</taxon>
        <taxon>Actinomycetes</taxon>
        <taxon>Catenulisporales</taxon>
        <taxon>Catenulisporaceae</taxon>
        <taxon>Catenulispora</taxon>
    </lineage>
</organism>
<evidence type="ECO:0000256" key="4">
    <source>
        <dbReference type="ARBA" id="ARBA00022475"/>
    </source>
</evidence>
<evidence type="ECO:0000259" key="15">
    <source>
        <dbReference type="PROSITE" id="PS50109"/>
    </source>
</evidence>
<feature type="transmembrane region" description="Helical" evidence="14">
    <location>
        <begin position="140"/>
        <end position="162"/>
    </location>
</feature>
<proteinExistence type="predicted"/>
<keyword evidence="18" id="KW-1185">Reference proteome</keyword>
<dbReference type="SUPFAM" id="SSF55874">
    <property type="entry name" value="ATPase domain of HSP90 chaperone/DNA topoisomerase II/histidine kinase"/>
    <property type="match status" value="1"/>
</dbReference>
<sequence length="443" mass="46188">MKNRLILLTLATSSLVLVAFMIPLALMVRSAAAEHAVDDAATQAQATASLVATLDRTDLPAVVGQSVRPVTVFLPDGGVVGQQAVRDDAIRLAATGRSLTTAAPGGREVLVAVAGLPDGTAVVRTFVPDSELRRGVARTWMILGAVALGLLAVTAAVAAMLARSLIRPLTALVDASDAMASGDLTVRTAEAGPQEVRRVGSALNRLAERISALLQHERETVADLSHRLRTPLTALRIDAESLRDPEDHARIGEGLDDLERVITDIIRTARRPSAGEPPGAARADAAAVVRDRTTFWSALAEEQDRLMHVDLPPQPVWVAATPEDVSECVDTLLDNVFTHTDEGTPFTVRLIAATDGGATLTIADSGPGFPDPSAVVRGTSTRLRSTGLGLDIATRVATRSGGTLTVTASTSGGAAVVVEFGPPRGDAGAGRRALRTGRRASVR</sequence>
<dbReference type="Pfam" id="PF00512">
    <property type="entry name" value="HisKA"/>
    <property type="match status" value="1"/>
</dbReference>
<gene>
    <name evidence="17" type="ORF">GCM10009838_61560</name>
</gene>
<dbReference type="InterPro" id="IPR005467">
    <property type="entry name" value="His_kinase_dom"/>
</dbReference>
<keyword evidence="8" id="KW-0547">Nucleotide-binding</keyword>
<evidence type="ECO:0000313" key="17">
    <source>
        <dbReference type="EMBL" id="GAA1990165.1"/>
    </source>
</evidence>
<dbReference type="EMBL" id="BAAAQM010000043">
    <property type="protein sequence ID" value="GAA1990165.1"/>
    <property type="molecule type" value="Genomic_DNA"/>
</dbReference>
<feature type="region of interest" description="Disordered" evidence="13">
    <location>
        <begin position="423"/>
        <end position="443"/>
    </location>
</feature>
<dbReference type="SUPFAM" id="SSF47384">
    <property type="entry name" value="Homodimeric domain of signal transducing histidine kinase"/>
    <property type="match status" value="1"/>
</dbReference>
<dbReference type="RefSeq" id="WP_344660664.1">
    <property type="nucleotide sequence ID" value="NZ_BAAAQM010000043.1"/>
</dbReference>
<dbReference type="Pfam" id="PF00672">
    <property type="entry name" value="HAMP"/>
    <property type="match status" value="1"/>
</dbReference>
<dbReference type="SUPFAM" id="SSF158472">
    <property type="entry name" value="HAMP domain-like"/>
    <property type="match status" value="1"/>
</dbReference>
<comment type="subcellular location">
    <subcellularLocation>
        <location evidence="2">Cell membrane</location>
        <topology evidence="2">Multi-pass membrane protein</topology>
    </subcellularLocation>
</comment>
<evidence type="ECO:0000256" key="1">
    <source>
        <dbReference type="ARBA" id="ARBA00000085"/>
    </source>
</evidence>
<dbReference type="PROSITE" id="PS50885">
    <property type="entry name" value="HAMP"/>
    <property type="match status" value="1"/>
</dbReference>
<keyword evidence="5" id="KW-0597">Phosphoprotein</keyword>
<dbReference type="PANTHER" id="PTHR44936">
    <property type="entry name" value="SENSOR PROTEIN CREC"/>
    <property type="match status" value="1"/>
</dbReference>
<keyword evidence="14" id="KW-0472">Membrane</keyword>
<dbReference type="SMART" id="SM00388">
    <property type="entry name" value="HisKA"/>
    <property type="match status" value="1"/>
</dbReference>
<dbReference type="InterPro" id="IPR036097">
    <property type="entry name" value="HisK_dim/P_sf"/>
</dbReference>
<dbReference type="Gene3D" id="3.30.565.10">
    <property type="entry name" value="Histidine kinase-like ATPase, C-terminal domain"/>
    <property type="match status" value="1"/>
</dbReference>
<comment type="catalytic activity">
    <reaction evidence="1">
        <text>ATP + protein L-histidine = ADP + protein N-phospho-L-histidine.</text>
        <dbReference type="EC" id="2.7.13.3"/>
    </reaction>
</comment>
<name>A0ABP5E1T8_9ACTN</name>
<evidence type="ECO:0000259" key="16">
    <source>
        <dbReference type="PROSITE" id="PS50885"/>
    </source>
</evidence>
<dbReference type="PROSITE" id="PS50109">
    <property type="entry name" value="HIS_KIN"/>
    <property type="match status" value="1"/>
</dbReference>
<evidence type="ECO:0000256" key="13">
    <source>
        <dbReference type="SAM" id="MobiDB-lite"/>
    </source>
</evidence>
<evidence type="ECO:0000256" key="10">
    <source>
        <dbReference type="ARBA" id="ARBA00022840"/>
    </source>
</evidence>
<evidence type="ECO:0000256" key="6">
    <source>
        <dbReference type="ARBA" id="ARBA00022679"/>
    </source>
</evidence>
<evidence type="ECO:0000256" key="7">
    <source>
        <dbReference type="ARBA" id="ARBA00022692"/>
    </source>
</evidence>
<evidence type="ECO:0000256" key="8">
    <source>
        <dbReference type="ARBA" id="ARBA00022741"/>
    </source>
</evidence>
<evidence type="ECO:0000256" key="14">
    <source>
        <dbReference type="SAM" id="Phobius"/>
    </source>
</evidence>
<dbReference type="InterPro" id="IPR036890">
    <property type="entry name" value="HATPase_C_sf"/>
</dbReference>
<dbReference type="InterPro" id="IPR003661">
    <property type="entry name" value="HisK_dim/P_dom"/>
</dbReference>
<protein>
    <recommendedName>
        <fullName evidence="3">histidine kinase</fullName>
        <ecNumber evidence="3">2.7.13.3</ecNumber>
    </recommendedName>
</protein>
<dbReference type="InterPro" id="IPR003594">
    <property type="entry name" value="HATPase_dom"/>
</dbReference>
<dbReference type="EC" id="2.7.13.3" evidence="3"/>
<dbReference type="PANTHER" id="PTHR44936:SF9">
    <property type="entry name" value="SENSOR PROTEIN CREC"/>
    <property type="match status" value="1"/>
</dbReference>
<evidence type="ECO:0000313" key="18">
    <source>
        <dbReference type="Proteomes" id="UP001499854"/>
    </source>
</evidence>
<reference evidence="18" key="1">
    <citation type="journal article" date="2019" name="Int. J. Syst. Evol. Microbiol.">
        <title>The Global Catalogue of Microorganisms (GCM) 10K type strain sequencing project: providing services to taxonomists for standard genome sequencing and annotation.</title>
        <authorList>
            <consortium name="The Broad Institute Genomics Platform"/>
            <consortium name="The Broad Institute Genome Sequencing Center for Infectious Disease"/>
            <person name="Wu L."/>
            <person name="Ma J."/>
        </authorList>
    </citation>
    <scope>NUCLEOTIDE SEQUENCE [LARGE SCALE GENOMIC DNA]</scope>
    <source>
        <strain evidence="18">JCM 16013</strain>
    </source>
</reference>
<dbReference type="Proteomes" id="UP001499854">
    <property type="component" value="Unassembled WGS sequence"/>
</dbReference>
<feature type="domain" description="Histidine kinase" evidence="15">
    <location>
        <begin position="223"/>
        <end position="424"/>
    </location>
</feature>
<evidence type="ECO:0000256" key="9">
    <source>
        <dbReference type="ARBA" id="ARBA00022777"/>
    </source>
</evidence>
<evidence type="ECO:0000256" key="5">
    <source>
        <dbReference type="ARBA" id="ARBA00022553"/>
    </source>
</evidence>
<dbReference type="CDD" id="cd00082">
    <property type="entry name" value="HisKA"/>
    <property type="match status" value="1"/>
</dbReference>
<keyword evidence="12" id="KW-0902">Two-component regulatory system</keyword>
<dbReference type="GO" id="GO:0016301">
    <property type="term" value="F:kinase activity"/>
    <property type="evidence" value="ECO:0007669"/>
    <property type="project" value="UniProtKB-KW"/>
</dbReference>
<accession>A0ABP5E1T8</accession>
<evidence type="ECO:0000256" key="2">
    <source>
        <dbReference type="ARBA" id="ARBA00004651"/>
    </source>
</evidence>
<feature type="compositionally biased region" description="Basic residues" evidence="13">
    <location>
        <begin position="432"/>
        <end position="443"/>
    </location>
</feature>
<keyword evidence="10" id="KW-0067">ATP-binding</keyword>
<dbReference type="Gene3D" id="1.10.8.500">
    <property type="entry name" value="HAMP domain in histidine kinase"/>
    <property type="match status" value="1"/>
</dbReference>
<dbReference type="InterPro" id="IPR050980">
    <property type="entry name" value="2C_sensor_his_kinase"/>
</dbReference>
<dbReference type="SMART" id="SM00304">
    <property type="entry name" value="HAMP"/>
    <property type="match status" value="1"/>
</dbReference>
<keyword evidence="11 14" id="KW-1133">Transmembrane helix</keyword>
<evidence type="ECO:0000256" key="11">
    <source>
        <dbReference type="ARBA" id="ARBA00022989"/>
    </source>
</evidence>
<keyword evidence="7 14" id="KW-0812">Transmembrane</keyword>
<feature type="domain" description="HAMP" evidence="16">
    <location>
        <begin position="163"/>
        <end position="215"/>
    </location>
</feature>
<comment type="caution">
    <text evidence="17">The sequence shown here is derived from an EMBL/GenBank/DDBJ whole genome shotgun (WGS) entry which is preliminary data.</text>
</comment>
<dbReference type="Pfam" id="PF02518">
    <property type="entry name" value="HATPase_c"/>
    <property type="match status" value="1"/>
</dbReference>
<keyword evidence="4" id="KW-1003">Cell membrane</keyword>
<dbReference type="InterPro" id="IPR003660">
    <property type="entry name" value="HAMP_dom"/>
</dbReference>
<dbReference type="CDD" id="cd06225">
    <property type="entry name" value="HAMP"/>
    <property type="match status" value="1"/>
</dbReference>
<dbReference type="SMART" id="SM00387">
    <property type="entry name" value="HATPase_c"/>
    <property type="match status" value="1"/>
</dbReference>
<keyword evidence="9 17" id="KW-0418">Kinase</keyword>